<gene>
    <name evidence="2" type="ORF">NBH20_01465</name>
</gene>
<dbReference type="EMBL" id="JAMQAY010000001">
    <property type="protein sequence ID" value="MCM2399810.1"/>
    <property type="molecule type" value="Genomic_DNA"/>
</dbReference>
<evidence type="ECO:0000313" key="3">
    <source>
        <dbReference type="Proteomes" id="UP001155079"/>
    </source>
</evidence>
<evidence type="ECO:0000256" key="1">
    <source>
        <dbReference type="SAM" id="MobiDB-lite"/>
    </source>
</evidence>
<organism evidence="2 3">
    <name type="scientific">Ciceribacter sichuanensis</name>
    <dbReference type="NCBI Taxonomy" id="2949647"/>
    <lineage>
        <taxon>Bacteria</taxon>
        <taxon>Pseudomonadati</taxon>
        <taxon>Pseudomonadota</taxon>
        <taxon>Alphaproteobacteria</taxon>
        <taxon>Hyphomicrobiales</taxon>
        <taxon>Rhizobiaceae</taxon>
        <taxon>Ciceribacter</taxon>
    </lineage>
</organism>
<feature type="compositionally biased region" description="Polar residues" evidence="1">
    <location>
        <begin position="31"/>
        <end position="50"/>
    </location>
</feature>
<dbReference type="RefSeq" id="WP_250943724.1">
    <property type="nucleotide sequence ID" value="NZ_JAMQAY010000001.1"/>
</dbReference>
<accession>A0ABT0V1P6</accession>
<evidence type="ECO:0008006" key="4">
    <source>
        <dbReference type="Google" id="ProtNLM"/>
    </source>
</evidence>
<feature type="region of interest" description="Disordered" evidence="1">
    <location>
        <begin position="26"/>
        <end position="50"/>
    </location>
</feature>
<comment type="caution">
    <text evidence="2">The sequence shown here is derived from an EMBL/GenBank/DDBJ whole genome shotgun (WGS) entry which is preliminary data.</text>
</comment>
<dbReference type="Proteomes" id="UP001155079">
    <property type="component" value="Unassembled WGS sequence"/>
</dbReference>
<keyword evidence="3" id="KW-1185">Reference proteome</keyword>
<proteinExistence type="predicted"/>
<sequence length="193" mass="18697">MSSLFATIRAAVRPGTLPYGLDDLGVEADANASNPETPPQEANSTGGTMSENQTVAGAAQAAAATIAAAAAASGGSDGFKTAMDRINAVFGADSIKGDAKRMGAALDLANASPDMSAEAVVAFVTANVPAATASAEPLKPAQQGAASTAASYEQQRVAAANLAMPSGGSAAGETVAASWKSAIAKAGVGRKGA</sequence>
<protein>
    <recommendedName>
        <fullName evidence="4">Lytic murein transglycosylase</fullName>
    </recommendedName>
</protein>
<evidence type="ECO:0000313" key="2">
    <source>
        <dbReference type="EMBL" id="MCM2399810.1"/>
    </source>
</evidence>
<name>A0ABT0V1P6_9HYPH</name>
<reference evidence="2 3" key="1">
    <citation type="submission" date="2022-06" db="EMBL/GenBank/DDBJ databases">
        <authorList>
            <person name="Sun Q."/>
        </authorList>
    </citation>
    <scope>NUCLEOTIDE SEQUENCE [LARGE SCALE GENOMIC DNA]</scope>
    <source>
        <strain evidence="2 3">S153</strain>
    </source>
</reference>